<keyword evidence="2" id="KW-0472">Membrane</keyword>
<evidence type="ECO:0000259" key="5">
    <source>
        <dbReference type="Pfam" id="PF14905"/>
    </source>
</evidence>
<keyword evidence="3" id="KW-0998">Cell outer membrane</keyword>
<dbReference type="SUPFAM" id="SSF56935">
    <property type="entry name" value="Porins"/>
    <property type="match status" value="1"/>
</dbReference>
<dbReference type="InterPro" id="IPR041700">
    <property type="entry name" value="OMP_b-brl_3"/>
</dbReference>
<sequence>MKYRLVTIALLFFAGRLLAQQSPSGAVTGTVQDSTGKPLEFVTLVLVQAADSTPTPNKETTDRFVKGAISDNRGTYVFERLQPGTYRVSASLMGYQTVSSPPFTIETGPQPQLLAPLVIREQARQLTNVTVRAQKPFIEQRIDKTILNVENSLVASGGTALEVLEKAPGIVVDLQSERISMKGRENVLVMLDGKPTYLSTADVLELLRNTPSNTVETIELITNPSARYDAAGTAGIINIRLKRNKSAQPLNGNLNVGAGYGRFAKYNAALTLNARPGKWSLFSNYAFDQRNYWSVATIDRRLTTTEQPTLIQQDNYRPIQNSNHTYRLGADYAFSKRTTLGVLLTGLRTDGRAQGGTTSAIYQANVLTSIQRTENDNKRFIGRLAGNVNFRHQFDSTRRGGQGRELLVDVDYSNATFRPAEQFETRYLTPQQIETGPRSLQRLNTSSTALIRAAKADYTHPLDKRTTLETGWKSSYVTLSNDLLVETKLAERGQTVPWQVDSSRTNQFEYREWIHAGYVTGRRTWPGWTLQVGLRAEQTRTEARSLTTNSTVERTYLNLFPSVFLTRTVGDQHEFQYAFSRRIDRPNYQYLNPFIRVFDPYAYQQGNPYLKPQYTDAFQLAYSYKQETTVSFGYNRTHDVIVDINEQNDQTGVTRITFINLSKQTNISINLSAPLRFTRWWSSRSSASVFHNAYRAQVAGTPLNYSRLSANLTSNHTFVFGSGLSAELNATYNSPYVYSQNQMRAFGQLSVGLQKNLWQKRATLRFNWNDLLQTQRFYGKVQFQNMDFRFATYSETRVARLTFIYNFGNRDLKGAGNRRTVSDDEQRRMN</sequence>
<keyword evidence="4" id="KW-0732">Signal</keyword>
<keyword evidence="7" id="KW-1185">Reference proteome</keyword>
<name>A0A418LWN8_9BACT</name>
<dbReference type="InterPro" id="IPR037066">
    <property type="entry name" value="Plug_dom_sf"/>
</dbReference>
<reference evidence="6 7" key="1">
    <citation type="submission" date="2018-08" db="EMBL/GenBank/DDBJ databases">
        <title>Fibrisoma montanum sp. nov., isolated from Danxia mountain soil.</title>
        <authorList>
            <person name="Huang Y."/>
        </authorList>
    </citation>
    <scope>NUCLEOTIDE SEQUENCE [LARGE SCALE GENOMIC DNA]</scope>
    <source>
        <strain evidence="6 7">HYT19</strain>
    </source>
</reference>
<dbReference type="AlphaFoldDB" id="A0A418LWN8"/>
<dbReference type="PANTHER" id="PTHR40980">
    <property type="entry name" value="PLUG DOMAIN-CONTAINING PROTEIN"/>
    <property type="match status" value="1"/>
</dbReference>
<dbReference type="Gene3D" id="2.60.40.1120">
    <property type="entry name" value="Carboxypeptidase-like, regulatory domain"/>
    <property type="match status" value="1"/>
</dbReference>
<dbReference type="RefSeq" id="WP_119671691.1">
    <property type="nucleotide sequence ID" value="NZ_QXED01000016.1"/>
</dbReference>
<evidence type="ECO:0000256" key="1">
    <source>
        <dbReference type="ARBA" id="ARBA00004442"/>
    </source>
</evidence>
<accession>A0A418LWN8</accession>
<feature type="domain" description="Outer membrane protein beta-barrel" evidence="5">
    <location>
        <begin position="402"/>
        <end position="805"/>
    </location>
</feature>
<evidence type="ECO:0000313" key="7">
    <source>
        <dbReference type="Proteomes" id="UP000283523"/>
    </source>
</evidence>
<dbReference type="SUPFAM" id="SSF49464">
    <property type="entry name" value="Carboxypeptidase regulatory domain-like"/>
    <property type="match status" value="1"/>
</dbReference>
<dbReference type="InterPro" id="IPR036942">
    <property type="entry name" value="Beta-barrel_TonB_sf"/>
</dbReference>
<evidence type="ECO:0000256" key="4">
    <source>
        <dbReference type="SAM" id="SignalP"/>
    </source>
</evidence>
<evidence type="ECO:0000256" key="3">
    <source>
        <dbReference type="ARBA" id="ARBA00023237"/>
    </source>
</evidence>
<gene>
    <name evidence="6" type="ORF">DYU11_31275</name>
</gene>
<dbReference type="Pfam" id="PF13620">
    <property type="entry name" value="CarboxypepD_reg"/>
    <property type="match status" value="1"/>
</dbReference>
<dbReference type="PANTHER" id="PTHR40980:SF4">
    <property type="entry name" value="TONB-DEPENDENT RECEPTOR-LIKE BETA-BARREL DOMAIN-CONTAINING PROTEIN"/>
    <property type="match status" value="1"/>
</dbReference>
<feature type="signal peptide" evidence="4">
    <location>
        <begin position="1"/>
        <end position="19"/>
    </location>
</feature>
<organism evidence="6 7">
    <name type="scientific">Fibrisoma montanum</name>
    <dbReference type="NCBI Taxonomy" id="2305895"/>
    <lineage>
        <taxon>Bacteria</taxon>
        <taxon>Pseudomonadati</taxon>
        <taxon>Bacteroidota</taxon>
        <taxon>Cytophagia</taxon>
        <taxon>Cytophagales</taxon>
        <taxon>Spirosomataceae</taxon>
        <taxon>Fibrisoma</taxon>
    </lineage>
</organism>
<comment type="caution">
    <text evidence="6">The sequence shown here is derived from an EMBL/GenBank/DDBJ whole genome shotgun (WGS) entry which is preliminary data.</text>
</comment>
<keyword evidence="6" id="KW-0675">Receptor</keyword>
<proteinExistence type="predicted"/>
<evidence type="ECO:0000256" key="2">
    <source>
        <dbReference type="ARBA" id="ARBA00023136"/>
    </source>
</evidence>
<dbReference type="Gene3D" id="2.40.170.20">
    <property type="entry name" value="TonB-dependent receptor, beta-barrel domain"/>
    <property type="match status" value="1"/>
</dbReference>
<evidence type="ECO:0000313" key="6">
    <source>
        <dbReference type="EMBL" id="RIV17725.1"/>
    </source>
</evidence>
<dbReference type="OrthoDB" id="905812at2"/>
<dbReference type="Proteomes" id="UP000283523">
    <property type="component" value="Unassembled WGS sequence"/>
</dbReference>
<dbReference type="Gene3D" id="2.170.130.10">
    <property type="entry name" value="TonB-dependent receptor, plug domain"/>
    <property type="match status" value="1"/>
</dbReference>
<dbReference type="InterPro" id="IPR008969">
    <property type="entry name" value="CarboxyPept-like_regulatory"/>
</dbReference>
<dbReference type="EMBL" id="QXED01000016">
    <property type="protein sequence ID" value="RIV17725.1"/>
    <property type="molecule type" value="Genomic_DNA"/>
</dbReference>
<protein>
    <submittedName>
        <fullName evidence="6">TonB-dependent receptor</fullName>
    </submittedName>
</protein>
<dbReference type="Pfam" id="PF14905">
    <property type="entry name" value="OMP_b-brl_3"/>
    <property type="match status" value="1"/>
</dbReference>
<feature type="chain" id="PRO_5019233207" evidence="4">
    <location>
        <begin position="20"/>
        <end position="830"/>
    </location>
</feature>
<comment type="subcellular location">
    <subcellularLocation>
        <location evidence="1">Cell outer membrane</location>
    </subcellularLocation>
</comment>
<dbReference type="GO" id="GO:0009279">
    <property type="term" value="C:cell outer membrane"/>
    <property type="evidence" value="ECO:0007669"/>
    <property type="project" value="UniProtKB-SubCell"/>
</dbReference>